<evidence type="ECO:0000313" key="3">
    <source>
        <dbReference type="Proteomes" id="UP000278627"/>
    </source>
</evidence>
<evidence type="ECO:0000256" key="1">
    <source>
        <dbReference type="SAM" id="Phobius"/>
    </source>
</evidence>
<organism evidence="4">
    <name type="scientific">Brugia pahangi</name>
    <name type="common">Filarial nematode worm</name>
    <dbReference type="NCBI Taxonomy" id="6280"/>
    <lineage>
        <taxon>Eukaryota</taxon>
        <taxon>Metazoa</taxon>
        <taxon>Ecdysozoa</taxon>
        <taxon>Nematoda</taxon>
        <taxon>Chromadorea</taxon>
        <taxon>Rhabditida</taxon>
        <taxon>Spirurina</taxon>
        <taxon>Spiruromorpha</taxon>
        <taxon>Filarioidea</taxon>
        <taxon>Onchocercidae</taxon>
        <taxon>Brugia</taxon>
    </lineage>
</organism>
<dbReference type="AlphaFoldDB" id="A0A0N4TDT1"/>
<reference evidence="2 3" key="2">
    <citation type="submission" date="2018-11" db="EMBL/GenBank/DDBJ databases">
        <authorList>
            <consortium name="Pathogen Informatics"/>
        </authorList>
    </citation>
    <scope>NUCLEOTIDE SEQUENCE [LARGE SCALE GENOMIC DNA]</scope>
</reference>
<evidence type="ECO:0000313" key="4">
    <source>
        <dbReference type="WBParaSite" id="BPAG_0000636901-mRNA-1"/>
    </source>
</evidence>
<dbReference type="WBParaSite" id="BPAG_0000636901-mRNA-1">
    <property type="protein sequence ID" value="BPAG_0000636901-mRNA-1"/>
    <property type="gene ID" value="BPAG_0000636901"/>
</dbReference>
<dbReference type="EMBL" id="UZAD01005667">
    <property type="protein sequence ID" value="VDN87519.1"/>
    <property type="molecule type" value="Genomic_DNA"/>
</dbReference>
<protein>
    <submittedName>
        <fullName evidence="4">Na_H_Exchanger domain-containing protein</fullName>
    </submittedName>
</protein>
<keyword evidence="1" id="KW-0812">Transmembrane</keyword>
<dbReference type="Proteomes" id="UP000278627">
    <property type="component" value="Unassembled WGS sequence"/>
</dbReference>
<sequence length="168" mass="18806">MCSRNFGLLIKIFFTLKQIRLFRTGAAGFVSGMAKSFKLIAYNSFCSRTEEMESHQLPNIISITGLAVTTTLSILASLIIATTPVLLIHLLSRQPISKTPTKKDIQRINKLELALEVTKEEMAEKHKSFFSSKEVSLLYPNLSIISTIKSIILLVTGKLHKVIFQSKH</sequence>
<keyword evidence="1" id="KW-1133">Transmembrane helix</keyword>
<accession>A0A0N4TDT1</accession>
<reference evidence="4" key="1">
    <citation type="submission" date="2017-02" db="UniProtKB">
        <authorList>
            <consortium name="WormBaseParasite"/>
        </authorList>
    </citation>
    <scope>IDENTIFICATION</scope>
</reference>
<gene>
    <name evidence="2" type="ORF">BPAG_LOCUS6333</name>
</gene>
<name>A0A0N4TDT1_BRUPA</name>
<proteinExistence type="predicted"/>
<feature type="transmembrane region" description="Helical" evidence="1">
    <location>
        <begin position="60"/>
        <end position="88"/>
    </location>
</feature>
<keyword evidence="1" id="KW-0472">Membrane</keyword>
<evidence type="ECO:0000313" key="2">
    <source>
        <dbReference type="EMBL" id="VDN87519.1"/>
    </source>
</evidence>
<keyword evidence="3" id="KW-1185">Reference proteome</keyword>